<dbReference type="Pfam" id="PF11117">
    <property type="entry name" value="DUF2626"/>
    <property type="match status" value="1"/>
</dbReference>
<keyword evidence="1" id="KW-1133">Transmembrane helix</keyword>
<dbReference type="AlphaFoldDB" id="A0A1H8DMT2"/>
<gene>
    <name evidence="2" type="ORF">SAMN05444955_105247</name>
</gene>
<accession>A0A1H8DMT2</accession>
<evidence type="ECO:0000313" key="3">
    <source>
        <dbReference type="Proteomes" id="UP000199695"/>
    </source>
</evidence>
<dbReference type="RefSeq" id="WP_089966901.1">
    <property type="nucleotide sequence ID" value="NZ_FOCQ01000005.1"/>
</dbReference>
<proteinExistence type="predicted"/>
<dbReference type="InterPro" id="IPR020254">
    <property type="entry name" value="DUF2626"/>
</dbReference>
<dbReference type="OrthoDB" id="2353516at2"/>
<evidence type="ECO:0008006" key="4">
    <source>
        <dbReference type="Google" id="ProtNLM"/>
    </source>
</evidence>
<name>A0A1H8DMT2_9BACL</name>
<evidence type="ECO:0000256" key="1">
    <source>
        <dbReference type="SAM" id="Phobius"/>
    </source>
</evidence>
<organism evidence="2 3">
    <name type="scientific">Lihuaxuella thermophila</name>
    <dbReference type="NCBI Taxonomy" id="1173111"/>
    <lineage>
        <taxon>Bacteria</taxon>
        <taxon>Bacillati</taxon>
        <taxon>Bacillota</taxon>
        <taxon>Bacilli</taxon>
        <taxon>Bacillales</taxon>
        <taxon>Thermoactinomycetaceae</taxon>
        <taxon>Lihuaxuella</taxon>
    </lineage>
</organism>
<dbReference type="STRING" id="1173111.SAMN05444955_105247"/>
<dbReference type="Proteomes" id="UP000199695">
    <property type="component" value="Unassembled WGS sequence"/>
</dbReference>
<reference evidence="2 3" key="1">
    <citation type="submission" date="2016-10" db="EMBL/GenBank/DDBJ databases">
        <authorList>
            <person name="de Groot N.N."/>
        </authorList>
    </citation>
    <scope>NUCLEOTIDE SEQUENCE [LARGE SCALE GENOMIC DNA]</scope>
    <source>
        <strain evidence="2 3">DSM 46701</strain>
    </source>
</reference>
<feature type="transmembrane region" description="Helical" evidence="1">
    <location>
        <begin position="51"/>
        <end position="72"/>
    </location>
</feature>
<keyword evidence="1" id="KW-0472">Membrane</keyword>
<sequence length="75" mass="8691">MDRMFRVLGFWTFVIALMFLAGHMYIPAALFAVQTVLFVGLGYLGLTERTYMYLFGGYMFLSFVGMVVYSTFMMH</sequence>
<evidence type="ECO:0000313" key="2">
    <source>
        <dbReference type="EMBL" id="SEN08094.1"/>
    </source>
</evidence>
<protein>
    <recommendedName>
        <fullName evidence="4">DUF2626 domain-containing protein</fullName>
    </recommendedName>
</protein>
<keyword evidence="1" id="KW-0812">Transmembrane</keyword>
<dbReference type="EMBL" id="FOCQ01000005">
    <property type="protein sequence ID" value="SEN08094.1"/>
    <property type="molecule type" value="Genomic_DNA"/>
</dbReference>
<keyword evidence="3" id="KW-1185">Reference proteome</keyword>